<dbReference type="EMBL" id="OZ035826">
    <property type="protein sequence ID" value="CAL1604426.1"/>
    <property type="molecule type" value="Genomic_DNA"/>
</dbReference>
<dbReference type="AlphaFoldDB" id="A0AAV2LQW4"/>
<gene>
    <name evidence="1" type="ORF">KC01_LOCUS31937</name>
</gene>
<accession>A0AAV2LQW4</accession>
<reference evidence="1 2" key="1">
    <citation type="submission" date="2024-04" db="EMBL/GenBank/DDBJ databases">
        <authorList>
            <person name="Waldvogel A.-M."/>
            <person name="Schoenle A."/>
        </authorList>
    </citation>
    <scope>NUCLEOTIDE SEQUENCE [LARGE SCALE GENOMIC DNA]</scope>
</reference>
<organism evidence="1 2">
    <name type="scientific">Knipowitschia caucasica</name>
    <name type="common">Caucasian dwarf goby</name>
    <name type="synonym">Pomatoschistus caucasicus</name>
    <dbReference type="NCBI Taxonomy" id="637954"/>
    <lineage>
        <taxon>Eukaryota</taxon>
        <taxon>Metazoa</taxon>
        <taxon>Chordata</taxon>
        <taxon>Craniata</taxon>
        <taxon>Vertebrata</taxon>
        <taxon>Euteleostomi</taxon>
        <taxon>Actinopterygii</taxon>
        <taxon>Neopterygii</taxon>
        <taxon>Teleostei</taxon>
        <taxon>Neoteleostei</taxon>
        <taxon>Acanthomorphata</taxon>
        <taxon>Gobiaria</taxon>
        <taxon>Gobiiformes</taxon>
        <taxon>Gobioidei</taxon>
        <taxon>Gobiidae</taxon>
        <taxon>Gobiinae</taxon>
        <taxon>Knipowitschia</taxon>
    </lineage>
</organism>
<evidence type="ECO:0000313" key="1">
    <source>
        <dbReference type="EMBL" id="CAL1604426.1"/>
    </source>
</evidence>
<evidence type="ECO:0000313" key="2">
    <source>
        <dbReference type="Proteomes" id="UP001497482"/>
    </source>
</evidence>
<proteinExistence type="predicted"/>
<keyword evidence="2" id="KW-1185">Reference proteome</keyword>
<dbReference type="Proteomes" id="UP001497482">
    <property type="component" value="Chromosome 4"/>
</dbReference>
<protein>
    <submittedName>
        <fullName evidence="1">Uncharacterized protein</fullName>
    </submittedName>
</protein>
<sequence length="104" mass="12150">MADKNPAPYWAHSTRPRLFWKKQKWEPLQDFGARSRWDSYWAEQGEAVLWSHLAVEQSEYELNPELDPPWSHPELKPELGPPLRTHLRLLPRASDTGASMGWTS</sequence>
<name>A0AAV2LQW4_KNICA</name>